<sequence length="113" mass="12812">MNDRQLNAERKNQGNAEQQQRTQALRAQLSETEKAAMNESQRQRTEVQRAQQSEAERATGNETERLRLKAQRAQTSAQNAFCIFGVFVFMDTIVCSHYDKVYAGGPKARLCSS</sequence>
<proteinExistence type="predicted"/>
<evidence type="ECO:0000313" key="2">
    <source>
        <dbReference type="Proteomes" id="UP000887578"/>
    </source>
</evidence>
<feature type="region of interest" description="Disordered" evidence="1">
    <location>
        <begin position="1"/>
        <end position="63"/>
    </location>
</feature>
<evidence type="ECO:0000313" key="3">
    <source>
        <dbReference type="WBParaSite" id="PDA_v2.g4184.t1"/>
    </source>
</evidence>
<feature type="compositionally biased region" description="Low complexity" evidence="1">
    <location>
        <begin position="18"/>
        <end position="29"/>
    </location>
</feature>
<protein>
    <submittedName>
        <fullName evidence="3">Uncharacterized protein</fullName>
    </submittedName>
</protein>
<reference evidence="3" key="1">
    <citation type="submission" date="2022-11" db="UniProtKB">
        <authorList>
            <consortium name="WormBaseParasite"/>
        </authorList>
    </citation>
    <scope>IDENTIFICATION</scope>
</reference>
<dbReference type="WBParaSite" id="PDA_v2.g4184.t1">
    <property type="protein sequence ID" value="PDA_v2.g4184.t1"/>
    <property type="gene ID" value="PDA_v2.g4184"/>
</dbReference>
<dbReference type="Proteomes" id="UP000887578">
    <property type="component" value="Unplaced"/>
</dbReference>
<name>A0A914QLR6_9BILA</name>
<feature type="compositionally biased region" description="Basic and acidic residues" evidence="1">
    <location>
        <begin position="54"/>
        <end position="63"/>
    </location>
</feature>
<feature type="compositionally biased region" description="Basic and acidic residues" evidence="1">
    <location>
        <begin position="1"/>
        <end position="12"/>
    </location>
</feature>
<evidence type="ECO:0000256" key="1">
    <source>
        <dbReference type="SAM" id="MobiDB-lite"/>
    </source>
</evidence>
<organism evidence="2 3">
    <name type="scientific">Panagrolaimus davidi</name>
    <dbReference type="NCBI Taxonomy" id="227884"/>
    <lineage>
        <taxon>Eukaryota</taxon>
        <taxon>Metazoa</taxon>
        <taxon>Ecdysozoa</taxon>
        <taxon>Nematoda</taxon>
        <taxon>Chromadorea</taxon>
        <taxon>Rhabditida</taxon>
        <taxon>Tylenchina</taxon>
        <taxon>Panagrolaimomorpha</taxon>
        <taxon>Panagrolaimoidea</taxon>
        <taxon>Panagrolaimidae</taxon>
        <taxon>Panagrolaimus</taxon>
    </lineage>
</organism>
<feature type="compositionally biased region" description="Basic and acidic residues" evidence="1">
    <location>
        <begin position="31"/>
        <end position="47"/>
    </location>
</feature>
<dbReference type="AlphaFoldDB" id="A0A914QLR6"/>
<accession>A0A914QLR6</accession>
<keyword evidence="2" id="KW-1185">Reference proteome</keyword>